<evidence type="ECO:0000256" key="3">
    <source>
        <dbReference type="SAM" id="MobiDB-lite"/>
    </source>
</evidence>
<evidence type="ECO:0000313" key="6">
    <source>
        <dbReference type="Proteomes" id="UP000636709"/>
    </source>
</evidence>
<gene>
    <name evidence="5" type="ORF">HU200_033256</name>
</gene>
<feature type="region of interest" description="Disordered" evidence="3">
    <location>
        <begin position="302"/>
        <end position="329"/>
    </location>
</feature>
<proteinExistence type="inferred from homology"/>
<dbReference type="EMBL" id="JACEFO010001795">
    <property type="protein sequence ID" value="KAF8701926.1"/>
    <property type="molecule type" value="Genomic_DNA"/>
</dbReference>
<name>A0A835ERH1_9POAL</name>
<evidence type="ECO:0000259" key="4">
    <source>
        <dbReference type="Pfam" id="PF07762"/>
    </source>
</evidence>
<dbReference type="GO" id="GO:0016491">
    <property type="term" value="F:oxidoreductase activity"/>
    <property type="evidence" value="ECO:0007669"/>
    <property type="project" value="UniProtKB-KW"/>
</dbReference>
<evidence type="ECO:0000256" key="1">
    <source>
        <dbReference type="ARBA" id="ARBA00006484"/>
    </source>
</evidence>
<comment type="caution">
    <text evidence="5">The sequence shown here is derived from an EMBL/GenBank/DDBJ whole genome shotgun (WGS) entry which is preliminary data.</text>
</comment>
<keyword evidence="6" id="KW-1185">Reference proteome</keyword>
<reference evidence="5" key="1">
    <citation type="submission" date="2020-07" db="EMBL/GenBank/DDBJ databases">
        <title>Genome sequence and genetic diversity analysis of an under-domesticated orphan crop, white fonio (Digitaria exilis).</title>
        <authorList>
            <person name="Bennetzen J.L."/>
            <person name="Chen S."/>
            <person name="Ma X."/>
            <person name="Wang X."/>
            <person name="Yssel A.E.J."/>
            <person name="Chaluvadi S.R."/>
            <person name="Johnson M."/>
            <person name="Gangashetty P."/>
            <person name="Hamidou F."/>
            <person name="Sanogo M.D."/>
            <person name="Zwaenepoel A."/>
            <person name="Wallace J."/>
            <person name="Van De Peer Y."/>
            <person name="Van Deynze A."/>
        </authorList>
    </citation>
    <scope>NUCLEOTIDE SEQUENCE</scope>
    <source>
        <tissue evidence="5">Leaves</tissue>
    </source>
</reference>
<dbReference type="FunFam" id="3.40.50.720:FF:000084">
    <property type="entry name" value="Short-chain dehydrogenase reductase"/>
    <property type="match status" value="1"/>
</dbReference>
<protein>
    <recommendedName>
        <fullName evidence="4">DUF1618 domain-containing protein</fullName>
    </recommendedName>
</protein>
<dbReference type="InterPro" id="IPR011676">
    <property type="entry name" value="DUF1618"/>
</dbReference>
<dbReference type="SUPFAM" id="SSF51735">
    <property type="entry name" value="NAD(P)-binding Rossmann-fold domains"/>
    <property type="match status" value="1"/>
</dbReference>
<dbReference type="Proteomes" id="UP000636709">
    <property type="component" value="Unassembled WGS sequence"/>
</dbReference>
<dbReference type="InterPro" id="IPR036291">
    <property type="entry name" value="NAD(P)-bd_dom_sf"/>
</dbReference>
<comment type="similarity">
    <text evidence="1">Belongs to the short-chain dehydrogenases/reductases (SDR) family.</text>
</comment>
<keyword evidence="2" id="KW-0560">Oxidoreductase</keyword>
<evidence type="ECO:0000256" key="2">
    <source>
        <dbReference type="ARBA" id="ARBA00023002"/>
    </source>
</evidence>
<dbReference type="Pfam" id="PF07762">
    <property type="entry name" value="DUF1618"/>
    <property type="match status" value="1"/>
</dbReference>
<dbReference type="AlphaFoldDB" id="A0A835ERH1"/>
<feature type="domain" description="DUF1618" evidence="4">
    <location>
        <begin position="277"/>
        <end position="391"/>
    </location>
</feature>
<dbReference type="Gene3D" id="3.40.50.720">
    <property type="entry name" value="NAD(P)-binding Rossmann-like Domain"/>
    <property type="match status" value="1"/>
</dbReference>
<dbReference type="Pfam" id="PF13561">
    <property type="entry name" value="adh_short_C2"/>
    <property type="match status" value="1"/>
</dbReference>
<evidence type="ECO:0000313" key="5">
    <source>
        <dbReference type="EMBL" id="KAF8701926.1"/>
    </source>
</evidence>
<dbReference type="PRINTS" id="PR00081">
    <property type="entry name" value="GDHRDH"/>
</dbReference>
<dbReference type="InterPro" id="IPR002347">
    <property type="entry name" value="SDR_fam"/>
</dbReference>
<dbReference type="OrthoDB" id="294295at2759"/>
<organism evidence="5 6">
    <name type="scientific">Digitaria exilis</name>
    <dbReference type="NCBI Taxonomy" id="1010633"/>
    <lineage>
        <taxon>Eukaryota</taxon>
        <taxon>Viridiplantae</taxon>
        <taxon>Streptophyta</taxon>
        <taxon>Embryophyta</taxon>
        <taxon>Tracheophyta</taxon>
        <taxon>Spermatophyta</taxon>
        <taxon>Magnoliopsida</taxon>
        <taxon>Liliopsida</taxon>
        <taxon>Poales</taxon>
        <taxon>Poaceae</taxon>
        <taxon>PACMAD clade</taxon>
        <taxon>Panicoideae</taxon>
        <taxon>Panicodae</taxon>
        <taxon>Paniceae</taxon>
        <taxon>Anthephorinae</taxon>
        <taxon>Digitaria</taxon>
    </lineage>
</organism>
<sequence>MKLLSSLFNRAERAWSPYRGILSPFLQRRRQIHIHTSPADPRWQILNRWVIPRGSSANVVADDKTVAECRTSSGRPLRVSVAAAAPPAISFISVDPSGNTDDEESADADNHCYVIAAHGDSVLFRRSKVPQPSMEQHCESYVPGSDYFVYKASAAGESPPPSLSLLATCLLPHDLTRLRRRGLPHRACVRPERHRRRRGKEDGDDLLLVAQLKVANDAPFNTAELCVLHHGGRGGGAEWELKEAVPIVHHRGGGGHDLKMWQDTDVAVPVGDRFLCWVNFDCSTLLLWDTTQQQGPTKLRYVPLPVKPVPTPPEDDEDDSYKSRGTTTGALQRQVPMPSAFMVTMWSMALTTTGGDEQMAWVKECVLDCEELWSLVARMGLPRVDFDNPDAVCFVACEGKSLWSVQIDARKKTLFAGAAQSKTLGVGAIAYLHFCSQPMTTRRRSDVFVLCCGLFLSSCLAATQTEDRSMPGRMFRALQHVLRYCRIGTHRQWILIVLGFCQSEVPFSSLAVITGGASGIGKATAFEFVRNGAKVIIADVQDALGRAVAAELGGPNAACYTRFDVADEAQVAAAVDLAVERHGRLDVMFNNAGIGGDVSATPLASLDLAGFDRVMAVNARGALAGVKHAARVMVPRRRGSIVCTASTAGVMGATGPTAYGVSKAAVVRAAAAELGRSGVRVNAVSPHAVPTPLAMDTVARWFPGRGPEEVRRIVEGMNEMVGLVLEAEDVARAVVYLASDEAKYVNGHNLLVDGGYTVSKTPNMPAAPGC</sequence>
<dbReference type="PANTHER" id="PTHR43180:SF96">
    <property type="entry name" value="SEX DETERMINATION PROTEIN TASSELSEED 2"/>
    <property type="match status" value="1"/>
</dbReference>
<dbReference type="PANTHER" id="PTHR43180">
    <property type="entry name" value="3-OXOACYL-(ACYL-CARRIER-PROTEIN) REDUCTASE (AFU_ORTHOLOGUE AFUA_6G11210)"/>
    <property type="match status" value="1"/>
</dbReference>
<accession>A0A835ERH1</accession>